<dbReference type="AlphaFoldDB" id="A0A7C1X6Q0"/>
<feature type="transmembrane region" description="Helical" evidence="11">
    <location>
        <begin position="248"/>
        <end position="267"/>
    </location>
</feature>
<comment type="subcellular location">
    <subcellularLocation>
        <location evidence="11 12">Cell membrane</location>
        <topology evidence="11 12">Multi-pass membrane protein</topology>
    </subcellularLocation>
    <subcellularLocation>
        <location evidence="1">Membrane</location>
        <topology evidence="1">Multi-pass membrane protein</topology>
    </subcellularLocation>
</comment>
<keyword evidence="11" id="KW-1003">Cell membrane</keyword>
<evidence type="ECO:0000256" key="1">
    <source>
        <dbReference type="ARBA" id="ARBA00004141"/>
    </source>
</evidence>
<evidence type="ECO:0000256" key="7">
    <source>
        <dbReference type="ARBA" id="ARBA00022989"/>
    </source>
</evidence>
<dbReference type="GO" id="GO:0042777">
    <property type="term" value="P:proton motive force-driven plasma membrane ATP synthesis"/>
    <property type="evidence" value="ECO:0007669"/>
    <property type="project" value="TreeGrafter"/>
</dbReference>
<organism evidence="13">
    <name type="scientific">Thermomicrobium roseum</name>
    <dbReference type="NCBI Taxonomy" id="500"/>
    <lineage>
        <taxon>Bacteria</taxon>
        <taxon>Pseudomonadati</taxon>
        <taxon>Thermomicrobiota</taxon>
        <taxon>Thermomicrobia</taxon>
        <taxon>Thermomicrobiales</taxon>
        <taxon>Thermomicrobiaceae</taxon>
        <taxon>Thermomicrobium</taxon>
    </lineage>
</organism>
<keyword evidence="8 11" id="KW-0406">Ion transport</keyword>
<dbReference type="Gene3D" id="1.20.120.220">
    <property type="entry name" value="ATP synthase, F0 complex, subunit A"/>
    <property type="match status" value="1"/>
</dbReference>
<keyword evidence="5 11" id="KW-0812">Transmembrane</keyword>
<comment type="function">
    <text evidence="11 12">Key component of the proton channel; it plays a direct role in the translocation of protons across the membrane.</text>
</comment>
<proteinExistence type="inferred from homology"/>
<dbReference type="Pfam" id="PF00119">
    <property type="entry name" value="ATP-synt_A"/>
    <property type="match status" value="1"/>
</dbReference>
<name>A0A7C1X6Q0_THERO</name>
<evidence type="ECO:0000256" key="5">
    <source>
        <dbReference type="ARBA" id="ARBA00022692"/>
    </source>
</evidence>
<keyword evidence="9 11" id="KW-0472">Membrane</keyword>
<evidence type="ECO:0000256" key="2">
    <source>
        <dbReference type="ARBA" id="ARBA00006810"/>
    </source>
</evidence>
<dbReference type="GO" id="GO:0046933">
    <property type="term" value="F:proton-transporting ATP synthase activity, rotational mechanism"/>
    <property type="evidence" value="ECO:0007669"/>
    <property type="project" value="UniProtKB-UniRule"/>
</dbReference>
<keyword evidence="7 11" id="KW-1133">Transmembrane helix</keyword>
<dbReference type="CDD" id="cd00310">
    <property type="entry name" value="ATP-synt_Fo_a_6"/>
    <property type="match status" value="1"/>
</dbReference>
<dbReference type="InterPro" id="IPR000568">
    <property type="entry name" value="ATP_synth_F0_asu"/>
</dbReference>
<protein>
    <recommendedName>
        <fullName evidence="11 12">ATP synthase subunit a</fullName>
    </recommendedName>
    <alternativeName>
        <fullName evidence="11">ATP synthase F0 sector subunit a</fullName>
    </alternativeName>
    <alternativeName>
        <fullName evidence="11">F-ATPase subunit 6</fullName>
    </alternativeName>
</protein>
<dbReference type="InterPro" id="IPR023011">
    <property type="entry name" value="ATP_synth_F0_asu_AS"/>
</dbReference>
<evidence type="ECO:0000256" key="8">
    <source>
        <dbReference type="ARBA" id="ARBA00023065"/>
    </source>
</evidence>
<keyword evidence="4 11" id="KW-0138">CF(0)</keyword>
<evidence type="ECO:0000256" key="4">
    <source>
        <dbReference type="ARBA" id="ARBA00022547"/>
    </source>
</evidence>
<accession>A0A7C1X6Q0</accession>
<dbReference type="HAMAP" id="MF_01393">
    <property type="entry name" value="ATP_synth_a_bact"/>
    <property type="match status" value="1"/>
</dbReference>
<evidence type="ECO:0000256" key="6">
    <source>
        <dbReference type="ARBA" id="ARBA00022781"/>
    </source>
</evidence>
<dbReference type="PANTHER" id="PTHR42823">
    <property type="entry name" value="ATP SYNTHASE SUBUNIT A, CHLOROPLASTIC"/>
    <property type="match status" value="1"/>
</dbReference>
<dbReference type="InterPro" id="IPR045082">
    <property type="entry name" value="ATP_syn_F0_a_bact/chloroplast"/>
</dbReference>
<dbReference type="SUPFAM" id="SSF81336">
    <property type="entry name" value="F1F0 ATP synthase subunit A"/>
    <property type="match status" value="1"/>
</dbReference>
<dbReference type="GO" id="GO:0005886">
    <property type="term" value="C:plasma membrane"/>
    <property type="evidence" value="ECO:0007669"/>
    <property type="project" value="UniProtKB-SubCell"/>
</dbReference>
<dbReference type="PROSITE" id="PS00449">
    <property type="entry name" value="ATPASE_A"/>
    <property type="match status" value="1"/>
</dbReference>
<dbReference type="InterPro" id="IPR035908">
    <property type="entry name" value="F0_ATP_A_sf"/>
</dbReference>
<dbReference type="EMBL" id="DSJL01000011">
    <property type="protein sequence ID" value="HEF65814.1"/>
    <property type="molecule type" value="Genomic_DNA"/>
</dbReference>
<comment type="caution">
    <text evidence="13">The sequence shown here is derived from an EMBL/GenBank/DDBJ whole genome shotgun (WGS) entry which is preliminary data.</text>
</comment>
<feature type="transmembrane region" description="Helical" evidence="11">
    <location>
        <begin position="218"/>
        <end position="241"/>
    </location>
</feature>
<feature type="transmembrane region" description="Helical" evidence="11">
    <location>
        <begin position="30"/>
        <end position="48"/>
    </location>
</feature>
<evidence type="ECO:0000256" key="11">
    <source>
        <dbReference type="HAMAP-Rule" id="MF_01393"/>
    </source>
</evidence>
<keyword evidence="6 11" id="KW-0375">Hydrogen ion transport</keyword>
<evidence type="ECO:0000256" key="3">
    <source>
        <dbReference type="ARBA" id="ARBA00022448"/>
    </source>
</evidence>
<evidence type="ECO:0000256" key="9">
    <source>
        <dbReference type="ARBA" id="ARBA00023136"/>
    </source>
</evidence>
<evidence type="ECO:0000256" key="10">
    <source>
        <dbReference type="ARBA" id="ARBA00023310"/>
    </source>
</evidence>
<dbReference type="PANTHER" id="PTHR42823:SF3">
    <property type="entry name" value="ATP SYNTHASE SUBUNIT A, CHLOROPLASTIC"/>
    <property type="match status" value="1"/>
</dbReference>
<feature type="transmembrane region" description="Helical" evidence="11">
    <location>
        <begin position="151"/>
        <end position="173"/>
    </location>
</feature>
<feature type="transmembrane region" description="Helical" evidence="11">
    <location>
        <begin position="85"/>
        <end position="104"/>
    </location>
</feature>
<dbReference type="NCBIfam" id="TIGR01131">
    <property type="entry name" value="ATP_synt_6_or_A"/>
    <property type="match status" value="1"/>
</dbReference>
<gene>
    <name evidence="11 13" type="primary">atpB</name>
    <name evidence="13" type="ORF">ENP47_09490</name>
</gene>
<evidence type="ECO:0000256" key="12">
    <source>
        <dbReference type="RuleBase" id="RU000483"/>
    </source>
</evidence>
<evidence type="ECO:0000313" key="13">
    <source>
        <dbReference type="EMBL" id="HEF65814.1"/>
    </source>
</evidence>
<dbReference type="PRINTS" id="PR00123">
    <property type="entry name" value="ATPASEA"/>
</dbReference>
<comment type="similarity">
    <text evidence="2 11 12">Belongs to the ATPase A chain family.</text>
</comment>
<dbReference type="GO" id="GO:0045259">
    <property type="term" value="C:proton-transporting ATP synthase complex"/>
    <property type="evidence" value="ECO:0007669"/>
    <property type="project" value="UniProtKB-KW"/>
</dbReference>
<reference evidence="13" key="1">
    <citation type="journal article" date="2020" name="mSystems">
        <title>Genome- and Community-Level Interaction Insights into Carbon Utilization and Element Cycling Functions of Hydrothermarchaeota in Hydrothermal Sediment.</title>
        <authorList>
            <person name="Zhou Z."/>
            <person name="Liu Y."/>
            <person name="Xu W."/>
            <person name="Pan J."/>
            <person name="Luo Z.H."/>
            <person name="Li M."/>
        </authorList>
    </citation>
    <scope>NUCLEOTIDE SEQUENCE [LARGE SCALE GENOMIC DNA]</scope>
    <source>
        <strain evidence="13">SpSt-222</strain>
    </source>
</reference>
<keyword evidence="3 11" id="KW-0813">Transport</keyword>
<sequence length="297" mass="31879">MELHISVKPETLWTVSIPGTGFDLRITNSFLTMLLVMAFLVIFGAVVARSAQLVPGRLQSIFEMVVEFLLGLVEGTAGRRLGRRIFPLIGGLFIFIIVANYTGLLPGIGTIGIWHEGSHALVAASEGAAGGEPHGKTLVPLFRPPSADLNMTLAMALISYVAFQIAGLSAHGLWGRIKHMANPPFLLPIEIISELSRIVSLSFRLFGNIFAGETLLTVMYGIANAIKISVIGLLIPVIFLYLEVLFGFIQALIFAVLTLIYIALASADGHHEEEHESGDRHASHHAAHAAARSAGGD</sequence>
<keyword evidence="10 11" id="KW-0066">ATP synthesis</keyword>